<protein>
    <submittedName>
        <fullName evidence="5">Methyltransferase</fullName>
    </submittedName>
</protein>
<dbReference type="InterPro" id="IPR052190">
    <property type="entry name" value="Euk-Arch_PrmC-MTase"/>
</dbReference>
<dbReference type="GeneID" id="63740201"/>
<comment type="caution">
    <text evidence="5">The sequence shown here is derived from an EMBL/GenBank/DDBJ whole genome shotgun (WGS) entry which is preliminary data.</text>
</comment>
<dbReference type="GO" id="GO:0032259">
    <property type="term" value="P:methylation"/>
    <property type="evidence" value="ECO:0007669"/>
    <property type="project" value="UniProtKB-KW"/>
</dbReference>
<keyword evidence="1 5" id="KW-0489">Methyltransferase</keyword>
<proteinExistence type="predicted"/>
<evidence type="ECO:0000256" key="2">
    <source>
        <dbReference type="ARBA" id="ARBA00022679"/>
    </source>
</evidence>
<evidence type="ECO:0000256" key="1">
    <source>
        <dbReference type="ARBA" id="ARBA00022603"/>
    </source>
</evidence>
<gene>
    <name evidence="5" type="ORF">MAM_05746</name>
</gene>
<keyword evidence="3" id="KW-0949">S-adenosyl-L-methionine</keyword>
<dbReference type="GO" id="GO:0035657">
    <property type="term" value="C:eRF1 methyltransferase complex"/>
    <property type="evidence" value="ECO:0007669"/>
    <property type="project" value="TreeGrafter"/>
</dbReference>
<keyword evidence="2 5" id="KW-0808">Transferase</keyword>
<sequence length="179" mass="18509">MLPTPDTRHVPYSRVYEPAEDSFLLLDTLSSPSETAFLQSAFPPTSPAPLVLEVGTGSGVVVAFVNAHARALFGHRRLLTCGVDVNAFACRATVRTVAKAAAANAGAGDRDARGRGGRGGRPPGLGRGELPAEPGNRPEDVAGRVAALGGGWRADVVGGSGKTAGWEKLCVLRIWRGAV</sequence>
<feature type="compositionally biased region" description="Gly residues" evidence="4">
    <location>
        <begin position="117"/>
        <end position="127"/>
    </location>
</feature>
<evidence type="ECO:0000256" key="3">
    <source>
        <dbReference type="ARBA" id="ARBA00022691"/>
    </source>
</evidence>
<dbReference type="RefSeq" id="XP_040677523.1">
    <property type="nucleotide sequence ID" value="XM_040824544.1"/>
</dbReference>
<dbReference type="GO" id="GO:0008757">
    <property type="term" value="F:S-adenosylmethionine-dependent methyltransferase activity"/>
    <property type="evidence" value="ECO:0007669"/>
    <property type="project" value="TreeGrafter"/>
</dbReference>
<organism evidence="5 6">
    <name type="scientific">Metarhizium album (strain ARSEF 1941)</name>
    <dbReference type="NCBI Taxonomy" id="1081103"/>
    <lineage>
        <taxon>Eukaryota</taxon>
        <taxon>Fungi</taxon>
        <taxon>Dikarya</taxon>
        <taxon>Ascomycota</taxon>
        <taxon>Pezizomycotina</taxon>
        <taxon>Sordariomycetes</taxon>
        <taxon>Hypocreomycetidae</taxon>
        <taxon>Hypocreales</taxon>
        <taxon>Clavicipitaceae</taxon>
        <taxon>Metarhizium</taxon>
    </lineage>
</organism>
<dbReference type="Gene3D" id="3.40.50.150">
    <property type="entry name" value="Vaccinia Virus protein VP39"/>
    <property type="match status" value="1"/>
</dbReference>
<dbReference type="PANTHER" id="PTHR45875:SF1">
    <property type="entry name" value="METHYLTRANSFERASE N6AMT1"/>
    <property type="match status" value="1"/>
</dbReference>
<evidence type="ECO:0000313" key="5">
    <source>
        <dbReference type="EMBL" id="KHN96457.1"/>
    </source>
</evidence>
<reference evidence="5 6" key="1">
    <citation type="journal article" date="2014" name="Proc. Natl. Acad. Sci. U.S.A.">
        <title>Trajectory and genomic determinants of fungal-pathogen speciation and host adaptation.</title>
        <authorList>
            <person name="Hu X."/>
            <person name="Xiao G."/>
            <person name="Zheng P."/>
            <person name="Shang Y."/>
            <person name="Su Y."/>
            <person name="Zhang X."/>
            <person name="Liu X."/>
            <person name="Zhan S."/>
            <person name="St Leger R.J."/>
            <person name="Wang C."/>
        </authorList>
    </citation>
    <scope>NUCLEOTIDE SEQUENCE [LARGE SCALE GENOMIC DNA]</scope>
    <source>
        <strain evidence="5 6">ARSEF 1941</strain>
    </source>
</reference>
<dbReference type="STRING" id="1081103.A0A0B2WSJ6"/>
<accession>A0A0B2WSJ6</accession>
<feature type="region of interest" description="Disordered" evidence="4">
    <location>
        <begin position="103"/>
        <end position="142"/>
    </location>
</feature>
<dbReference type="PANTHER" id="PTHR45875">
    <property type="entry name" value="METHYLTRANSFERASE N6AMT1"/>
    <property type="match status" value="1"/>
</dbReference>
<evidence type="ECO:0000313" key="6">
    <source>
        <dbReference type="Proteomes" id="UP000030816"/>
    </source>
</evidence>
<dbReference type="EMBL" id="AZHE01000015">
    <property type="protein sequence ID" value="KHN96457.1"/>
    <property type="molecule type" value="Genomic_DNA"/>
</dbReference>
<dbReference type="InterPro" id="IPR029063">
    <property type="entry name" value="SAM-dependent_MTases_sf"/>
</dbReference>
<keyword evidence="6" id="KW-1185">Reference proteome</keyword>
<evidence type="ECO:0000256" key="4">
    <source>
        <dbReference type="SAM" id="MobiDB-lite"/>
    </source>
</evidence>
<dbReference type="GO" id="GO:0008276">
    <property type="term" value="F:protein methyltransferase activity"/>
    <property type="evidence" value="ECO:0007669"/>
    <property type="project" value="TreeGrafter"/>
</dbReference>
<dbReference type="AlphaFoldDB" id="A0A0B2WSJ6"/>
<name>A0A0B2WSJ6_METAS</name>
<dbReference type="HOGENOM" id="CLU_1503762_0_0_1"/>
<dbReference type="Proteomes" id="UP000030816">
    <property type="component" value="Unassembled WGS sequence"/>
</dbReference>
<dbReference type="OrthoDB" id="406152at2759"/>